<evidence type="ECO:0000313" key="18">
    <source>
        <dbReference type="EMBL" id="RCN38465.1"/>
    </source>
</evidence>
<dbReference type="SUPFAM" id="SSF102114">
    <property type="entry name" value="Radical SAM enzymes"/>
    <property type="match status" value="1"/>
</dbReference>
<comment type="function">
    <text evidence="2">Catalyzes the methylthiolation of N6-threonylcarbamoyladenosine (t(6)A), leading to the formation of 2-methylthio-N6-threonylcarbamoyladenosine (ms(2)t(6)A) at position 37 in tRNAs that read codons beginning with adenine.</text>
</comment>
<evidence type="ECO:0000256" key="5">
    <source>
        <dbReference type="ARBA" id="ARBA00018810"/>
    </source>
</evidence>
<evidence type="ECO:0000259" key="16">
    <source>
        <dbReference type="PROSITE" id="PS51449"/>
    </source>
</evidence>
<dbReference type="EMBL" id="JOJR01000397">
    <property type="protein sequence ID" value="RCN38465.1"/>
    <property type="molecule type" value="Genomic_DNA"/>
</dbReference>
<comment type="cofactor">
    <cofactor evidence="1">
        <name>[4Fe-4S] cluster</name>
        <dbReference type="ChEBI" id="CHEBI:49883"/>
    </cofactor>
</comment>
<organism evidence="18 19">
    <name type="scientific">Ancylostoma caninum</name>
    <name type="common">Dog hookworm</name>
    <dbReference type="NCBI Taxonomy" id="29170"/>
    <lineage>
        <taxon>Eukaryota</taxon>
        <taxon>Metazoa</taxon>
        <taxon>Ecdysozoa</taxon>
        <taxon>Nematoda</taxon>
        <taxon>Chromadorea</taxon>
        <taxon>Rhabditida</taxon>
        <taxon>Rhabditina</taxon>
        <taxon>Rhabditomorpha</taxon>
        <taxon>Strongyloidea</taxon>
        <taxon>Ancylostomatidae</taxon>
        <taxon>Ancylostomatinae</taxon>
        <taxon>Ancylostoma</taxon>
    </lineage>
</organism>
<comment type="similarity">
    <text evidence="3">Belongs to the methylthiotransferase family. CDKAL1 subfamily.</text>
</comment>
<dbReference type="InterPro" id="IPR020612">
    <property type="entry name" value="Methylthiotransferase_CS"/>
</dbReference>
<dbReference type="PROSITE" id="PS51449">
    <property type="entry name" value="MTTASE_N"/>
    <property type="match status" value="1"/>
</dbReference>
<dbReference type="InterPro" id="IPR058240">
    <property type="entry name" value="rSAM_sf"/>
</dbReference>
<dbReference type="PROSITE" id="PS01278">
    <property type="entry name" value="MTTASE_RADICAL"/>
    <property type="match status" value="1"/>
</dbReference>
<accession>A0A368G649</accession>
<keyword evidence="9" id="KW-0819">tRNA processing</keyword>
<evidence type="ECO:0000259" key="17">
    <source>
        <dbReference type="PROSITE" id="PS51918"/>
    </source>
</evidence>
<comment type="catalytic activity">
    <reaction evidence="14">
        <text>N(6)-L-threonylcarbamoyladenosine(37) in tRNA + (sulfur carrier)-SH + AH2 + 2 S-adenosyl-L-methionine = 2-methylsulfanyl-N(6)-L-threonylcarbamoyladenosine(37) in tRNA + (sulfur carrier)-H + 5'-deoxyadenosine + L-methionine + A + S-adenosyl-L-homocysteine + 2 H(+)</text>
        <dbReference type="Rhea" id="RHEA:37075"/>
        <dbReference type="Rhea" id="RHEA-COMP:10163"/>
        <dbReference type="Rhea" id="RHEA-COMP:11092"/>
        <dbReference type="Rhea" id="RHEA-COMP:14737"/>
        <dbReference type="Rhea" id="RHEA-COMP:14739"/>
        <dbReference type="ChEBI" id="CHEBI:13193"/>
        <dbReference type="ChEBI" id="CHEBI:15378"/>
        <dbReference type="ChEBI" id="CHEBI:17319"/>
        <dbReference type="ChEBI" id="CHEBI:17499"/>
        <dbReference type="ChEBI" id="CHEBI:29917"/>
        <dbReference type="ChEBI" id="CHEBI:57844"/>
        <dbReference type="ChEBI" id="CHEBI:57856"/>
        <dbReference type="ChEBI" id="CHEBI:59789"/>
        <dbReference type="ChEBI" id="CHEBI:64428"/>
        <dbReference type="ChEBI" id="CHEBI:74418"/>
        <dbReference type="ChEBI" id="CHEBI:74420"/>
        <dbReference type="EC" id="2.8.4.5"/>
    </reaction>
</comment>
<keyword evidence="6" id="KW-0004">4Fe-4S</keyword>
<gene>
    <name evidence="18" type="ORF">ANCCAN_15601</name>
</gene>
<sequence length="342" mass="38507">MARHWGLIVLKKLSDLKGADFVCLMFSSKLQSSMADIEDGFDIRNINDARKLEEVQIKIRSKRDPAELGQMDSFVPGTTPVWVKTWGCSHNASDSEYMAGILAKAGYPIVKKAADAKIWVLNSCTVKTPSETQASNLLEEGRKLGKYVVMAGCVSQIVQYVCKPANMYSTVRLLSRKRPDAGLSLPKMRKNELVEVLAINTGCLNHCTYCKTKMARGDLKSYPLEELVEQARTAFERDGVKELWLTSEDLGAWGRDIDMVLPDLLNELVKVIPDGCMMRLGMTNPPYILDYLEEIAAVLNHPRVYSFLHIPVQSGSDAVLRDMKREYSSDHFRTIMDFMLKK</sequence>
<dbReference type="AlphaFoldDB" id="A0A368G649"/>
<dbReference type="InterPro" id="IPR023404">
    <property type="entry name" value="rSAM_horseshoe"/>
</dbReference>
<dbReference type="SFLD" id="SFLDS00029">
    <property type="entry name" value="Radical_SAM"/>
    <property type="match status" value="1"/>
</dbReference>
<evidence type="ECO:0000256" key="2">
    <source>
        <dbReference type="ARBA" id="ARBA00002399"/>
    </source>
</evidence>
<protein>
    <recommendedName>
        <fullName evidence="5">Threonylcarbamoyladenosine tRNA methylthiotransferase</fullName>
        <ecNumber evidence="4">2.8.4.5</ecNumber>
    </recommendedName>
    <alternativeName>
        <fullName evidence="15">CDKAL1-like protein</fullName>
    </alternativeName>
    <alternativeName>
        <fullName evidence="13">tRNA-t(6)A37 methylthiotransferase</fullName>
    </alternativeName>
</protein>
<evidence type="ECO:0000256" key="14">
    <source>
        <dbReference type="ARBA" id="ARBA00051661"/>
    </source>
</evidence>
<dbReference type="GO" id="GO:0035598">
    <property type="term" value="F:tRNA (N(6)-L-threonylcarbamoyladenosine(37)-C(2))-methylthiotransferase activity"/>
    <property type="evidence" value="ECO:0007669"/>
    <property type="project" value="UniProtKB-EC"/>
</dbReference>
<dbReference type="GO" id="GO:0046872">
    <property type="term" value="F:metal ion binding"/>
    <property type="evidence" value="ECO:0007669"/>
    <property type="project" value="UniProtKB-KW"/>
</dbReference>
<dbReference type="Pfam" id="PF04055">
    <property type="entry name" value="Radical_SAM"/>
    <property type="match status" value="1"/>
</dbReference>
<dbReference type="STRING" id="29170.A0A368G649"/>
<dbReference type="PANTHER" id="PTHR11918:SF45">
    <property type="entry name" value="THREONYLCARBAMOYLADENOSINE TRNA METHYLTHIOTRANSFERASE"/>
    <property type="match status" value="1"/>
</dbReference>
<dbReference type="Proteomes" id="UP000252519">
    <property type="component" value="Unassembled WGS sequence"/>
</dbReference>
<evidence type="ECO:0000256" key="7">
    <source>
        <dbReference type="ARBA" id="ARBA00022679"/>
    </source>
</evidence>
<evidence type="ECO:0000256" key="3">
    <source>
        <dbReference type="ARBA" id="ARBA00008616"/>
    </source>
</evidence>
<keyword evidence="10" id="KW-0479">Metal-binding</keyword>
<dbReference type="EC" id="2.8.4.5" evidence="4"/>
<dbReference type="InterPro" id="IPR013848">
    <property type="entry name" value="Methylthiotransferase_N"/>
</dbReference>
<dbReference type="Pfam" id="PF00919">
    <property type="entry name" value="UPF0004"/>
    <property type="match status" value="1"/>
</dbReference>
<evidence type="ECO:0000256" key="11">
    <source>
        <dbReference type="ARBA" id="ARBA00023004"/>
    </source>
</evidence>
<dbReference type="OrthoDB" id="1730074at2759"/>
<evidence type="ECO:0000256" key="15">
    <source>
        <dbReference type="ARBA" id="ARBA00076644"/>
    </source>
</evidence>
<reference evidence="18 19" key="1">
    <citation type="submission" date="2014-10" db="EMBL/GenBank/DDBJ databases">
        <title>Draft genome of the hookworm Ancylostoma caninum.</title>
        <authorList>
            <person name="Mitreva M."/>
        </authorList>
    </citation>
    <scope>NUCLEOTIDE SEQUENCE [LARGE SCALE GENOMIC DNA]</scope>
    <source>
        <strain evidence="18 19">Baltimore</strain>
    </source>
</reference>
<dbReference type="InterPro" id="IPR007197">
    <property type="entry name" value="rSAM"/>
</dbReference>
<keyword evidence="19" id="KW-1185">Reference proteome</keyword>
<comment type="caution">
    <text evidence="18">The sequence shown here is derived from an EMBL/GenBank/DDBJ whole genome shotgun (WGS) entry which is preliminary data.</text>
</comment>
<evidence type="ECO:0000256" key="10">
    <source>
        <dbReference type="ARBA" id="ARBA00022723"/>
    </source>
</evidence>
<dbReference type="GO" id="GO:0051539">
    <property type="term" value="F:4 iron, 4 sulfur cluster binding"/>
    <property type="evidence" value="ECO:0007669"/>
    <property type="project" value="UniProtKB-KW"/>
</dbReference>
<dbReference type="PROSITE" id="PS51918">
    <property type="entry name" value="RADICAL_SAM"/>
    <property type="match status" value="1"/>
</dbReference>
<dbReference type="FunFam" id="3.80.30.20:FF:000002">
    <property type="entry name" value="threonylcarbamoyladenosine tRNA methylthiotransferase isoform X2"/>
    <property type="match status" value="1"/>
</dbReference>
<name>A0A368G649_ANCCA</name>
<evidence type="ECO:0000256" key="13">
    <source>
        <dbReference type="ARBA" id="ARBA00031213"/>
    </source>
</evidence>
<evidence type="ECO:0000256" key="6">
    <source>
        <dbReference type="ARBA" id="ARBA00022485"/>
    </source>
</evidence>
<dbReference type="PANTHER" id="PTHR11918">
    <property type="entry name" value="RADICAL SAM PROTEINS"/>
    <property type="match status" value="1"/>
</dbReference>
<evidence type="ECO:0000256" key="1">
    <source>
        <dbReference type="ARBA" id="ARBA00001966"/>
    </source>
</evidence>
<keyword evidence="11" id="KW-0408">Iron</keyword>
<dbReference type="GO" id="GO:0005783">
    <property type="term" value="C:endoplasmic reticulum"/>
    <property type="evidence" value="ECO:0007669"/>
    <property type="project" value="TreeGrafter"/>
</dbReference>
<dbReference type="Gene3D" id="3.80.30.20">
    <property type="entry name" value="tm_1862 like domain"/>
    <property type="match status" value="1"/>
</dbReference>
<feature type="domain" description="MTTase N-terminal" evidence="16">
    <location>
        <begin position="79"/>
        <end position="179"/>
    </location>
</feature>
<evidence type="ECO:0000256" key="9">
    <source>
        <dbReference type="ARBA" id="ARBA00022694"/>
    </source>
</evidence>
<keyword evidence="8" id="KW-0949">S-adenosyl-L-methionine</keyword>
<evidence type="ECO:0000256" key="8">
    <source>
        <dbReference type="ARBA" id="ARBA00022691"/>
    </source>
</evidence>
<feature type="domain" description="Radical SAM core" evidence="17">
    <location>
        <begin position="189"/>
        <end position="342"/>
    </location>
</feature>
<evidence type="ECO:0000256" key="12">
    <source>
        <dbReference type="ARBA" id="ARBA00023014"/>
    </source>
</evidence>
<evidence type="ECO:0000313" key="19">
    <source>
        <dbReference type="Proteomes" id="UP000252519"/>
    </source>
</evidence>
<proteinExistence type="inferred from homology"/>
<evidence type="ECO:0000256" key="4">
    <source>
        <dbReference type="ARBA" id="ARBA00013273"/>
    </source>
</evidence>
<keyword evidence="7 18" id="KW-0808">Transferase</keyword>
<keyword evidence="12" id="KW-0411">Iron-sulfur</keyword>